<dbReference type="GO" id="GO:0005886">
    <property type="term" value="C:plasma membrane"/>
    <property type="evidence" value="ECO:0007669"/>
    <property type="project" value="TreeGrafter"/>
</dbReference>
<evidence type="ECO:0000256" key="7">
    <source>
        <dbReference type="ARBA" id="ARBA00022679"/>
    </source>
</evidence>
<dbReference type="PANTHER" id="PTHR42724">
    <property type="entry name" value="TETRAACYLDISACCHARIDE 4'-KINASE"/>
    <property type="match status" value="1"/>
</dbReference>
<keyword evidence="15" id="KW-1185">Reference proteome</keyword>
<evidence type="ECO:0000256" key="12">
    <source>
        <dbReference type="ARBA" id="ARBA00029757"/>
    </source>
</evidence>
<evidence type="ECO:0000256" key="2">
    <source>
        <dbReference type="ARBA" id="ARBA00004870"/>
    </source>
</evidence>
<comment type="function">
    <text evidence="1 13">Transfers the gamma-phosphate of ATP to the 4'-position of a tetraacyldisaccharide 1-phosphate intermediate (termed DS-1-P) to form tetraacyldisaccharide 1,4'-bis-phosphate (lipid IVA).</text>
</comment>
<dbReference type="Proteomes" id="UP000712080">
    <property type="component" value="Unassembled WGS sequence"/>
</dbReference>
<evidence type="ECO:0000256" key="1">
    <source>
        <dbReference type="ARBA" id="ARBA00002274"/>
    </source>
</evidence>
<protein>
    <recommendedName>
        <fullName evidence="4 13">Tetraacyldisaccharide 4'-kinase</fullName>
        <ecNumber evidence="3 13">2.7.1.130</ecNumber>
    </recommendedName>
    <alternativeName>
        <fullName evidence="12 13">Lipid A 4'-kinase</fullName>
    </alternativeName>
</protein>
<sequence length="343" mass="38801">MLLLRKILFPFTAIYHFITSLRNYFYDKGIFKSYAFHVPVIVVGNLSTGGTGKSPMVEYLIRLLHKQYKVATLSRGYKRKSSGFVLADSAATPETLGDEPFQFHRKFPEISVAVDADRVNGINKLLESEPKPEIIVLDDAFQHRRVKAGFYILLTAFNDLYKDDFLLPTGNLRESRRGAKRANVIVVTKCPPDLSIQKQNAICIRLNVSAKQKVFFTSIGYDEKVYSEKDELLVSDIVQAQKVLVAGIAKPQPFFDHLKNASDTILEFSDHHDFSDADVARIQSASSGKPIVTTEKDYVRLSQKLISDNLFYLPIKSEFLSDKEIFDKKILDFVKANSTDSVQ</sequence>
<dbReference type="InterPro" id="IPR003758">
    <property type="entry name" value="LpxK"/>
</dbReference>
<comment type="caution">
    <text evidence="14">The sequence shown here is derived from an EMBL/GenBank/DDBJ whole genome shotgun (WGS) entry which is preliminary data.</text>
</comment>
<evidence type="ECO:0000256" key="9">
    <source>
        <dbReference type="ARBA" id="ARBA00022777"/>
    </source>
</evidence>
<keyword evidence="6 13" id="KW-0441">Lipid A biosynthesis</keyword>
<keyword evidence="9 13" id="KW-0418">Kinase</keyword>
<reference evidence="14" key="1">
    <citation type="submission" date="2020-02" db="EMBL/GenBank/DDBJ databases">
        <title>Flavobacterium sp. genome.</title>
        <authorList>
            <person name="Jung H.S."/>
            <person name="Baek J.H."/>
            <person name="Jeon C.O."/>
        </authorList>
    </citation>
    <scope>NUCLEOTIDE SEQUENCE</scope>
    <source>
        <strain evidence="14">SE-s28</strain>
    </source>
</reference>
<evidence type="ECO:0000256" key="13">
    <source>
        <dbReference type="HAMAP-Rule" id="MF_00409"/>
    </source>
</evidence>
<keyword evidence="11 13" id="KW-0443">Lipid metabolism</keyword>
<dbReference type="HAMAP" id="MF_00409">
    <property type="entry name" value="LpxK"/>
    <property type="match status" value="1"/>
</dbReference>
<comment type="similarity">
    <text evidence="13">Belongs to the LpxK family.</text>
</comment>
<name>A0A972FWM8_9FLAO</name>
<evidence type="ECO:0000256" key="4">
    <source>
        <dbReference type="ARBA" id="ARBA00016436"/>
    </source>
</evidence>
<dbReference type="NCBIfam" id="TIGR00682">
    <property type="entry name" value="lpxK"/>
    <property type="match status" value="1"/>
</dbReference>
<accession>A0A972FWM8</accession>
<evidence type="ECO:0000256" key="10">
    <source>
        <dbReference type="ARBA" id="ARBA00022840"/>
    </source>
</evidence>
<proteinExistence type="inferred from homology"/>
<dbReference type="GO" id="GO:0009029">
    <property type="term" value="F:lipid-A 4'-kinase activity"/>
    <property type="evidence" value="ECO:0007669"/>
    <property type="project" value="UniProtKB-UniRule"/>
</dbReference>
<keyword evidence="8 13" id="KW-0547">Nucleotide-binding</keyword>
<evidence type="ECO:0000256" key="11">
    <source>
        <dbReference type="ARBA" id="ARBA00023098"/>
    </source>
</evidence>
<dbReference type="GO" id="GO:0005524">
    <property type="term" value="F:ATP binding"/>
    <property type="evidence" value="ECO:0007669"/>
    <property type="project" value="UniProtKB-UniRule"/>
</dbReference>
<evidence type="ECO:0000313" key="15">
    <source>
        <dbReference type="Proteomes" id="UP000712080"/>
    </source>
</evidence>
<comment type="pathway">
    <text evidence="2 13">Glycolipid biosynthesis; lipid IV(A) biosynthesis; lipid IV(A) from (3R)-3-hydroxytetradecanoyl-[acyl-carrier-protein] and UDP-N-acetyl-alpha-D-glucosamine: step 6/6.</text>
</comment>
<keyword evidence="10 13" id="KW-0067">ATP-binding</keyword>
<dbReference type="AlphaFoldDB" id="A0A972FWM8"/>
<keyword evidence="7 13" id="KW-0808">Transferase</keyword>
<organism evidence="14 15">
    <name type="scientific">Flavobacterium silvaticum</name>
    <dbReference type="NCBI Taxonomy" id="1852020"/>
    <lineage>
        <taxon>Bacteria</taxon>
        <taxon>Pseudomonadati</taxon>
        <taxon>Bacteroidota</taxon>
        <taxon>Flavobacteriia</taxon>
        <taxon>Flavobacteriales</taxon>
        <taxon>Flavobacteriaceae</taxon>
        <taxon>Flavobacterium</taxon>
    </lineage>
</organism>
<dbReference type="PANTHER" id="PTHR42724:SF1">
    <property type="entry name" value="TETRAACYLDISACCHARIDE 4'-KINASE, MITOCHONDRIAL-RELATED"/>
    <property type="match status" value="1"/>
</dbReference>
<evidence type="ECO:0000256" key="3">
    <source>
        <dbReference type="ARBA" id="ARBA00012071"/>
    </source>
</evidence>
<gene>
    <name evidence="13 14" type="primary">lpxK</name>
    <name evidence="14" type="ORF">G6047_15165</name>
</gene>
<dbReference type="SUPFAM" id="SSF52540">
    <property type="entry name" value="P-loop containing nucleoside triphosphate hydrolases"/>
    <property type="match status" value="1"/>
</dbReference>
<comment type="catalytic activity">
    <reaction evidence="13">
        <text>a lipid A disaccharide + ATP = a lipid IVA + ADP + H(+)</text>
        <dbReference type="Rhea" id="RHEA:67840"/>
        <dbReference type="ChEBI" id="CHEBI:15378"/>
        <dbReference type="ChEBI" id="CHEBI:30616"/>
        <dbReference type="ChEBI" id="CHEBI:176343"/>
        <dbReference type="ChEBI" id="CHEBI:176425"/>
        <dbReference type="ChEBI" id="CHEBI:456216"/>
        <dbReference type="EC" id="2.7.1.130"/>
    </reaction>
</comment>
<evidence type="ECO:0000313" key="14">
    <source>
        <dbReference type="EMBL" id="NMH29377.1"/>
    </source>
</evidence>
<dbReference type="Pfam" id="PF02606">
    <property type="entry name" value="LpxK"/>
    <property type="match status" value="1"/>
</dbReference>
<evidence type="ECO:0000256" key="6">
    <source>
        <dbReference type="ARBA" id="ARBA00022556"/>
    </source>
</evidence>
<evidence type="ECO:0000256" key="8">
    <source>
        <dbReference type="ARBA" id="ARBA00022741"/>
    </source>
</evidence>
<comment type="caution">
    <text evidence="13">Lacks conserved residue(s) required for the propagation of feature annotation.</text>
</comment>
<keyword evidence="5 13" id="KW-0444">Lipid biosynthesis</keyword>
<dbReference type="EMBL" id="JAAMPU010000108">
    <property type="protein sequence ID" value="NMH29377.1"/>
    <property type="molecule type" value="Genomic_DNA"/>
</dbReference>
<evidence type="ECO:0000256" key="5">
    <source>
        <dbReference type="ARBA" id="ARBA00022516"/>
    </source>
</evidence>
<dbReference type="InterPro" id="IPR027417">
    <property type="entry name" value="P-loop_NTPase"/>
</dbReference>
<dbReference type="RefSeq" id="WP_169528471.1">
    <property type="nucleotide sequence ID" value="NZ_JAAMPU010000108.1"/>
</dbReference>
<dbReference type="GO" id="GO:0009245">
    <property type="term" value="P:lipid A biosynthetic process"/>
    <property type="evidence" value="ECO:0007669"/>
    <property type="project" value="UniProtKB-UniRule"/>
</dbReference>
<dbReference type="EC" id="2.7.1.130" evidence="3 13"/>